<keyword evidence="7" id="KW-0624">Polysaccharide degradation</keyword>
<dbReference type="InterPro" id="IPR050386">
    <property type="entry name" value="Glycosyl_hydrolase_5"/>
</dbReference>
<comment type="caution">
    <text evidence="13">The sequence shown here is derived from an EMBL/GenBank/DDBJ whole genome shotgun (WGS) entry which is preliminary data.</text>
</comment>
<keyword evidence="3 8" id="KW-0378">Hydrolase</keyword>
<evidence type="ECO:0000259" key="10">
    <source>
        <dbReference type="Pfam" id="PF00150"/>
    </source>
</evidence>
<evidence type="ECO:0000256" key="8">
    <source>
        <dbReference type="RuleBase" id="RU361153"/>
    </source>
</evidence>
<name>A0ABV5KLN3_9BACL</name>
<gene>
    <name evidence="13" type="ORF">ACFFSY_09485</name>
</gene>
<evidence type="ECO:0000256" key="2">
    <source>
        <dbReference type="ARBA" id="ARBA00022729"/>
    </source>
</evidence>
<dbReference type="Pfam" id="PF00150">
    <property type="entry name" value="Cellulase"/>
    <property type="match status" value="1"/>
</dbReference>
<feature type="domain" description="Glycoside hydrolase family 5" evidence="10">
    <location>
        <begin position="69"/>
        <end position="350"/>
    </location>
</feature>
<dbReference type="PANTHER" id="PTHR31297:SF41">
    <property type="entry name" value="ENDOGLUCANASE, PUTATIVE (AFU_ORTHOLOGUE AFUA_5G01830)-RELATED"/>
    <property type="match status" value="1"/>
</dbReference>
<dbReference type="InterPro" id="IPR014756">
    <property type="entry name" value="Ig_E-set"/>
</dbReference>
<feature type="domain" description="Carbohydrate binding X2" evidence="11">
    <location>
        <begin position="380"/>
        <end position="464"/>
    </location>
</feature>
<dbReference type="InterPro" id="IPR016282">
    <property type="entry name" value="Glyco_hydro_5_endoGlcnase_B"/>
</dbReference>
<feature type="chain" id="PRO_5045651381" evidence="9">
    <location>
        <begin position="30"/>
        <end position="573"/>
    </location>
</feature>
<evidence type="ECO:0000259" key="11">
    <source>
        <dbReference type="Pfam" id="PF03442"/>
    </source>
</evidence>
<feature type="signal peptide" evidence="9">
    <location>
        <begin position="1"/>
        <end position="29"/>
    </location>
</feature>
<sequence length="573" mass="63626">MTLLRRPRHMLVLTLLLLVAMLTPAVASASDGAEREKEKERATSIQSYVKKMQPGWNLGNTFDATGADETSWGNPRVTKAQIKAIAKQGFNSIRIPVTWQQHMGGAPDYKIDPAFLDRVAEVVDWSLDEGLYVMINLHHDSWLWVTNMGTEHDAVLARYNAAWTQIADRFKNYSTKLSFESINEPRFSSGWGEDADAFFAHLAELNTSFHSIVRASGGKNDVRPLVLPTLETNASQDRLDQLYGTIQSLNDPNLIATVHYYGFWPFSVNIAGFTRFEEQTQKDITDTFDRVYNTLVAKGVPVILGEFGLLGFDKNTGTIEQGEKLKFFEFLIDYLNQKNITHMLWDNGQHFDRLNYTWKDPQLFDLMQASWKGRSATAASDLIYLKQGADIQDAAVTLNLNGNKLSAIRAGKDKLKKGKDYELSGDTLTFKAALLKKLTASGQLGENAELVAEFNKGADWTFDVITYKTPTLANAEGTTESFAIPTAFNGDRLATMEAVYAAGGNAGPQNWTPFKEFGYAFSPDYAAGTVVLPANFFNEVNDGVVNLKLHFWSGEIVSYTITKQGATVTGTAS</sequence>
<comment type="similarity">
    <text evidence="1 8">Belongs to the glycosyl hydrolase 5 (cellulase A) family.</text>
</comment>
<dbReference type="PANTHER" id="PTHR31297">
    <property type="entry name" value="GLUCAN ENDO-1,6-BETA-GLUCOSIDASE B"/>
    <property type="match status" value="1"/>
</dbReference>
<protein>
    <submittedName>
        <fullName evidence="13">Cellulase family glycosylhydrolase</fullName>
    </submittedName>
</protein>
<keyword evidence="2 9" id="KW-0732">Signal</keyword>
<keyword evidence="6 8" id="KW-0326">Glycosidase</keyword>
<evidence type="ECO:0000256" key="3">
    <source>
        <dbReference type="ARBA" id="ARBA00022801"/>
    </source>
</evidence>
<dbReference type="Proteomes" id="UP001589747">
    <property type="component" value="Unassembled WGS sequence"/>
</dbReference>
<keyword evidence="14" id="KW-1185">Reference proteome</keyword>
<evidence type="ECO:0000313" key="13">
    <source>
        <dbReference type="EMBL" id="MFB9326142.1"/>
    </source>
</evidence>
<evidence type="ECO:0000256" key="4">
    <source>
        <dbReference type="ARBA" id="ARBA00023001"/>
    </source>
</evidence>
<dbReference type="PIRSF" id="PIRSF001043">
    <property type="entry name" value="Endoglucanase_B"/>
    <property type="match status" value="1"/>
</dbReference>
<feature type="domain" description="Endoglucanase B carbohydrate binding" evidence="12">
    <location>
        <begin position="469"/>
        <end position="571"/>
    </location>
</feature>
<keyword evidence="5" id="KW-0119">Carbohydrate metabolism</keyword>
<dbReference type="Pfam" id="PF03442">
    <property type="entry name" value="CBM_X2"/>
    <property type="match status" value="1"/>
</dbReference>
<dbReference type="Pfam" id="PF18448">
    <property type="entry name" value="CBM46"/>
    <property type="match status" value="1"/>
</dbReference>
<evidence type="ECO:0000256" key="7">
    <source>
        <dbReference type="ARBA" id="ARBA00023326"/>
    </source>
</evidence>
<dbReference type="InterPro" id="IPR040946">
    <property type="entry name" value="CBM46"/>
</dbReference>
<reference evidence="13 14" key="1">
    <citation type="submission" date="2024-09" db="EMBL/GenBank/DDBJ databases">
        <authorList>
            <person name="Sun Q."/>
            <person name="Mori K."/>
        </authorList>
    </citation>
    <scope>NUCLEOTIDE SEQUENCE [LARGE SCALE GENOMIC DNA]</scope>
    <source>
        <strain evidence="13 14">TISTR 2452</strain>
    </source>
</reference>
<accession>A0ABV5KLN3</accession>
<dbReference type="RefSeq" id="WP_377493147.1">
    <property type="nucleotide sequence ID" value="NZ_JBHMDO010000017.1"/>
</dbReference>
<proteinExistence type="inferred from homology"/>
<dbReference type="Gene3D" id="3.20.20.80">
    <property type="entry name" value="Glycosidases"/>
    <property type="match status" value="1"/>
</dbReference>
<evidence type="ECO:0000256" key="6">
    <source>
        <dbReference type="ARBA" id="ARBA00023295"/>
    </source>
</evidence>
<dbReference type="SUPFAM" id="SSF81296">
    <property type="entry name" value="E set domains"/>
    <property type="match status" value="1"/>
</dbReference>
<dbReference type="InterPro" id="IPR013783">
    <property type="entry name" value="Ig-like_fold"/>
</dbReference>
<evidence type="ECO:0000256" key="5">
    <source>
        <dbReference type="ARBA" id="ARBA00023277"/>
    </source>
</evidence>
<keyword evidence="4" id="KW-0136">Cellulose degradation</keyword>
<dbReference type="InterPro" id="IPR001547">
    <property type="entry name" value="Glyco_hydro_5"/>
</dbReference>
<dbReference type="SUPFAM" id="SSF51445">
    <property type="entry name" value="(Trans)glycosidases"/>
    <property type="match status" value="1"/>
</dbReference>
<evidence type="ECO:0000259" key="12">
    <source>
        <dbReference type="Pfam" id="PF18448"/>
    </source>
</evidence>
<dbReference type="InterPro" id="IPR005102">
    <property type="entry name" value="Carbo-bd_X2"/>
</dbReference>
<evidence type="ECO:0000256" key="1">
    <source>
        <dbReference type="ARBA" id="ARBA00005641"/>
    </source>
</evidence>
<evidence type="ECO:0000256" key="9">
    <source>
        <dbReference type="SAM" id="SignalP"/>
    </source>
</evidence>
<dbReference type="InterPro" id="IPR017853">
    <property type="entry name" value="GH"/>
</dbReference>
<dbReference type="Gene3D" id="2.60.40.10">
    <property type="entry name" value="Immunoglobulins"/>
    <property type="match status" value="1"/>
</dbReference>
<evidence type="ECO:0000313" key="14">
    <source>
        <dbReference type="Proteomes" id="UP001589747"/>
    </source>
</evidence>
<organism evidence="13 14">
    <name type="scientific">Paenibacillus aurantiacus</name>
    <dbReference type="NCBI Taxonomy" id="1936118"/>
    <lineage>
        <taxon>Bacteria</taxon>
        <taxon>Bacillati</taxon>
        <taxon>Bacillota</taxon>
        <taxon>Bacilli</taxon>
        <taxon>Bacillales</taxon>
        <taxon>Paenibacillaceae</taxon>
        <taxon>Paenibacillus</taxon>
    </lineage>
</organism>
<dbReference type="EMBL" id="JBHMDO010000017">
    <property type="protein sequence ID" value="MFB9326142.1"/>
    <property type="molecule type" value="Genomic_DNA"/>
</dbReference>